<dbReference type="OrthoDB" id="656161at2"/>
<organism evidence="1 2">
    <name type="scientific">Pontibacter indicus</name>
    <dbReference type="NCBI Taxonomy" id="1317125"/>
    <lineage>
        <taxon>Bacteria</taxon>
        <taxon>Pseudomonadati</taxon>
        <taxon>Bacteroidota</taxon>
        <taxon>Cytophagia</taxon>
        <taxon>Cytophagales</taxon>
        <taxon>Hymenobacteraceae</taxon>
        <taxon>Pontibacter</taxon>
    </lineage>
</organism>
<dbReference type="AlphaFoldDB" id="A0A1R3WEB9"/>
<dbReference type="Gene3D" id="3.40.50.300">
    <property type="entry name" value="P-loop containing nucleotide triphosphate hydrolases"/>
    <property type="match status" value="1"/>
</dbReference>
<dbReference type="RefSeq" id="WP_076665672.1">
    <property type="nucleotide sequence ID" value="NZ_FTPP01000001.1"/>
</dbReference>
<evidence type="ECO:0008006" key="3">
    <source>
        <dbReference type="Google" id="ProtNLM"/>
    </source>
</evidence>
<dbReference type="InterPro" id="IPR027417">
    <property type="entry name" value="P-loop_NTPase"/>
</dbReference>
<dbReference type="STRING" id="1317125.SAMN05444128_0218"/>
<protein>
    <recommendedName>
        <fullName evidence="3">Thymidylate kinase</fullName>
    </recommendedName>
</protein>
<keyword evidence="2" id="KW-1185">Reference proteome</keyword>
<dbReference type="SUPFAM" id="SSF52540">
    <property type="entry name" value="P-loop containing nucleoside triphosphate hydrolases"/>
    <property type="match status" value="1"/>
</dbReference>
<accession>A0A1R3WEB9</accession>
<name>A0A1R3WEB9_9BACT</name>
<proteinExistence type="predicted"/>
<gene>
    <name evidence="1" type="ORF">SAMN05444128_0218</name>
</gene>
<dbReference type="EMBL" id="FTPP01000001">
    <property type="protein sequence ID" value="SIT75506.1"/>
    <property type="molecule type" value="Genomic_DNA"/>
</dbReference>
<evidence type="ECO:0000313" key="1">
    <source>
        <dbReference type="EMBL" id="SIT75506.1"/>
    </source>
</evidence>
<sequence length="251" mass="28675">MKSKIIEVIGPPGVGKSTIYEALCATWTPSCAWIYQEELLARPKPSITQLSAWLEYNLRKIMAKPKVKSIPVEYGLRFSNSYKELANFCWEYLTDSDMPLNRQAGNRFRSSYFLFNDFCRYQAILERINGVPCLLQEGFLQKSFLLHESPQTIKSTLQTYLSLIPVPSAILLIDTSEVDIIVERLILRKKVIASHMNADAELLTSETKKWRQLLLTSVAALEQNGVQVYHLDASRPVRENVALARQYLNSI</sequence>
<reference evidence="2" key="1">
    <citation type="submission" date="2017-01" db="EMBL/GenBank/DDBJ databases">
        <authorList>
            <person name="Varghese N."/>
            <person name="Submissions S."/>
        </authorList>
    </citation>
    <scope>NUCLEOTIDE SEQUENCE [LARGE SCALE GENOMIC DNA]</scope>
    <source>
        <strain evidence="2">LP100</strain>
    </source>
</reference>
<evidence type="ECO:0000313" key="2">
    <source>
        <dbReference type="Proteomes" id="UP000187181"/>
    </source>
</evidence>
<dbReference type="Proteomes" id="UP000187181">
    <property type="component" value="Unassembled WGS sequence"/>
</dbReference>